<keyword evidence="2 6" id="KW-0812">Transmembrane</keyword>
<keyword evidence="4 6" id="KW-0472">Membrane</keyword>
<evidence type="ECO:0000256" key="5">
    <source>
        <dbReference type="SAM" id="MobiDB-lite"/>
    </source>
</evidence>
<comment type="subcellular location">
    <subcellularLocation>
        <location evidence="1">Membrane</location>
        <topology evidence="1">Multi-pass membrane protein</topology>
    </subcellularLocation>
</comment>
<dbReference type="Pfam" id="PF00083">
    <property type="entry name" value="Sugar_tr"/>
    <property type="match status" value="1"/>
</dbReference>
<dbReference type="Proteomes" id="UP001320420">
    <property type="component" value="Unassembled WGS sequence"/>
</dbReference>
<dbReference type="Gene3D" id="1.20.1250.20">
    <property type="entry name" value="MFS general substrate transporter like domains"/>
    <property type="match status" value="2"/>
</dbReference>
<name>A0AAN9UFP6_9PEZI</name>
<accession>A0AAN9UFP6</accession>
<dbReference type="GO" id="GO:0016020">
    <property type="term" value="C:membrane"/>
    <property type="evidence" value="ECO:0007669"/>
    <property type="project" value="UniProtKB-SubCell"/>
</dbReference>
<feature type="compositionally biased region" description="Low complexity" evidence="5">
    <location>
        <begin position="15"/>
        <end position="24"/>
    </location>
</feature>
<keyword evidence="8" id="KW-1185">Reference proteome</keyword>
<feature type="compositionally biased region" description="Low complexity" evidence="5">
    <location>
        <begin position="41"/>
        <end position="51"/>
    </location>
</feature>
<feature type="transmembrane region" description="Helical" evidence="6">
    <location>
        <begin position="134"/>
        <end position="153"/>
    </location>
</feature>
<evidence type="ECO:0000256" key="4">
    <source>
        <dbReference type="ARBA" id="ARBA00023136"/>
    </source>
</evidence>
<evidence type="ECO:0000256" key="3">
    <source>
        <dbReference type="ARBA" id="ARBA00022989"/>
    </source>
</evidence>
<dbReference type="PANTHER" id="PTHR23507">
    <property type="entry name" value="ZGC:174356"/>
    <property type="match status" value="1"/>
</dbReference>
<dbReference type="GO" id="GO:0022857">
    <property type="term" value="F:transmembrane transporter activity"/>
    <property type="evidence" value="ECO:0007669"/>
    <property type="project" value="InterPro"/>
</dbReference>
<dbReference type="PANTHER" id="PTHR23507:SF1">
    <property type="entry name" value="FI18259P1-RELATED"/>
    <property type="match status" value="1"/>
</dbReference>
<organism evidence="7 8">
    <name type="scientific">Diatrype stigma</name>
    <dbReference type="NCBI Taxonomy" id="117547"/>
    <lineage>
        <taxon>Eukaryota</taxon>
        <taxon>Fungi</taxon>
        <taxon>Dikarya</taxon>
        <taxon>Ascomycota</taxon>
        <taxon>Pezizomycotina</taxon>
        <taxon>Sordariomycetes</taxon>
        <taxon>Xylariomycetidae</taxon>
        <taxon>Xylariales</taxon>
        <taxon>Diatrypaceae</taxon>
        <taxon>Diatrype</taxon>
    </lineage>
</organism>
<comment type="caution">
    <text evidence="7">The sequence shown here is derived from an EMBL/GenBank/DDBJ whole genome shotgun (WGS) entry which is preliminary data.</text>
</comment>
<evidence type="ECO:0000256" key="6">
    <source>
        <dbReference type="SAM" id="Phobius"/>
    </source>
</evidence>
<feature type="compositionally biased region" description="Basic and acidic residues" evidence="5">
    <location>
        <begin position="1"/>
        <end position="10"/>
    </location>
</feature>
<feature type="transmembrane region" description="Helical" evidence="6">
    <location>
        <begin position="265"/>
        <end position="289"/>
    </location>
</feature>
<feature type="transmembrane region" description="Helical" evidence="6">
    <location>
        <begin position="165"/>
        <end position="183"/>
    </location>
</feature>
<gene>
    <name evidence="7" type="ORF">SLS62_009546</name>
</gene>
<evidence type="ECO:0000256" key="2">
    <source>
        <dbReference type="ARBA" id="ARBA00022692"/>
    </source>
</evidence>
<dbReference type="AlphaFoldDB" id="A0AAN9UFP6"/>
<dbReference type="SUPFAM" id="SSF103473">
    <property type="entry name" value="MFS general substrate transporter"/>
    <property type="match status" value="1"/>
</dbReference>
<evidence type="ECO:0000313" key="7">
    <source>
        <dbReference type="EMBL" id="KAK7746086.1"/>
    </source>
</evidence>
<dbReference type="InterPro" id="IPR036259">
    <property type="entry name" value="MFS_trans_sf"/>
</dbReference>
<feature type="transmembrane region" description="Helical" evidence="6">
    <location>
        <begin position="363"/>
        <end position="395"/>
    </location>
</feature>
<proteinExistence type="predicted"/>
<feature type="region of interest" description="Disordered" evidence="5">
    <location>
        <begin position="1"/>
        <end position="51"/>
    </location>
</feature>
<dbReference type="InterPro" id="IPR005828">
    <property type="entry name" value="MFS_sugar_transport-like"/>
</dbReference>
<reference evidence="7 8" key="1">
    <citation type="submission" date="2024-02" db="EMBL/GenBank/DDBJ databases">
        <title>De novo assembly and annotation of 12 fungi associated with fruit tree decline syndrome in Ontario, Canada.</title>
        <authorList>
            <person name="Sulman M."/>
            <person name="Ellouze W."/>
            <person name="Ilyukhin E."/>
        </authorList>
    </citation>
    <scope>NUCLEOTIDE SEQUENCE [LARGE SCALE GENOMIC DNA]</scope>
    <source>
        <strain evidence="7 8">M11/M66-122</strain>
    </source>
</reference>
<keyword evidence="3 6" id="KW-1133">Transmembrane helix</keyword>
<evidence type="ECO:0000256" key="1">
    <source>
        <dbReference type="ARBA" id="ARBA00004141"/>
    </source>
</evidence>
<evidence type="ECO:0000313" key="8">
    <source>
        <dbReference type="Proteomes" id="UP001320420"/>
    </source>
</evidence>
<dbReference type="EMBL" id="JAKJXP020000102">
    <property type="protein sequence ID" value="KAK7746086.1"/>
    <property type="molecule type" value="Genomic_DNA"/>
</dbReference>
<protein>
    <submittedName>
        <fullName evidence="7">Uncharacterized protein</fullName>
    </submittedName>
</protein>
<sequence length="448" mass="48672">MAGDADEHRSRPGSAAAANTAESAPLLGGEARPPRPDHRPSSASHRASHSVASLPKGVHVPKVHKGSTIVNFLSVIILVSTSAGGFIDTPMVRLLEDTFCRDYYYADPAFPRPGGPIDEKLCKVDSIQTQVQDVLSIMVMLMSIVGLFSALPWGLAADRFGRRPIVFIDLVGIVIGTLIQMAVLRFHDVFPVRLIWLSAAGVAVGGGTPVLLAITFSIVTDATAEKDRFVRQEAVEEELESLSLMARIRHSFSRFKESLSLLQSVPLLLLMLATLVAMPIPYATLFFMVQYLSKRYGIKLSQTGYVQSVYGTLQLIQAFVILPWVSKVLLSSATSGKTSPGGEHHREHHLEHRRDLTLLRSSGVFLVVGFLILGLASTLPGFVFGLIVLALGSAYNSITRSIMSLYVDPEHTSRLFTLVGMVEVFGNAYGPPLIARLFDLGLSPQRNG</sequence>
<feature type="transmembrane region" description="Helical" evidence="6">
    <location>
        <begin position="195"/>
        <end position="219"/>
    </location>
</feature>